<evidence type="ECO:0000313" key="2">
    <source>
        <dbReference type="Proteomes" id="UP001243212"/>
    </source>
</evidence>
<gene>
    <name evidence="1" type="ORF">J2S70_001282</name>
</gene>
<proteinExistence type="predicted"/>
<reference evidence="1 2" key="1">
    <citation type="submission" date="2023-07" db="EMBL/GenBank/DDBJ databases">
        <title>Sequencing the genomes of 1000 actinobacteria strains.</title>
        <authorList>
            <person name="Klenk H.-P."/>
        </authorList>
    </citation>
    <scope>NUCLEOTIDE SEQUENCE [LARGE SCALE GENOMIC DNA]</scope>
    <source>
        <strain evidence="1 2">DSM 17163</strain>
    </source>
</reference>
<comment type="caution">
    <text evidence="1">The sequence shown here is derived from an EMBL/GenBank/DDBJ whole genome shotgun (WGS) entry which is preliminary data.</text>
</comment>
<sequence length="218" mass="23742">MKDIAGRFSSMTWETLAYDIAARIEQDDREELFAQASELADAERATQLFVDRIRAFTGKRISISLRGPEALPVQGQLVTSGDDWLLIRARAFQHLVMARSVTKLKSPALIHEPPAGLPVTIGSMLRGIQGGYVTVTCIDSEHSGVLVGVGKDYLVIDLEQDLARRGSYAASWRPRFDSTPSAKYSTFAIPFSSLVKVSQAQVHAGGDGEPDGKMIGHP</sequence>
<evidence type="ECO:0000313" key="1">
    <source>
        <dbReference type="EMBL" id="MDP9806700.1"/>
    </source>
</evidence>
<dbReference type="EMBL" id="JAUSQX010000001">
    <property type="protein sequence ID" value="MDP9806700.1"/>
    <property type="molecule type" value="Genomic_DNA"/>
</dbReference>
<accession>A0ABT9NHL9</accession>
<keyword evidence="2" id="KW-1185">Reference proteome</keyword>
<dbReference type="RefSeq" id="WP_307682909.1">
    <property type="nucleotide sequence ID" value="NZ_JAUSQX010000001.1"/>
</dbReference>
<dbReference type="Proteomes" id="UP001243212">
    <property type="component" value="Unassembled WGS sequence"/>
</dbReference>
<organism evidence="1 2">
    <name type="scientific">Trueperella bonasi</name>
    <dbReference type="NCBI Taxonomy" id="312286"/>
    <lineage>
        <taxon>Bacteria</taxon>
        <taxon>Bacillati</taxon>
        <taxon>Actinomycetota</taxon>
        <taxon>Actinomycetes</taxon>
        <taxon>Actinomycetales</taxon>
        <taxon>Actinomycetaceae</taxon>
        <taxon>Trueperella</taxon>
    </lineage>
</organism>
<protein>
    <submittedName>
        <fullName evidence="1">Uncharacterized protein</fullName>
    </submittedName>
</protein>
<name>A0ABT9NHL9_9ACTO</name>